<reference evidence="1 2" key="1">
    <citation type="submission" date="2023-11" db="EMBL/GenBank/DDBJ databases">
        <title>Lentzea sokolovensis, sp. nov., Lentzea kristufkii, sp. nov., and Lentzea miocenensis, sp. nov., rare actinobacteria from Sokolov Coal Basin, Miocene lacustrine sediment, Czech Republic.</title>
        <authorList>
            <person name="Lara A."/>
            <person name="Kotroba L."/>
            <person name="Nouioui I."/>
            <person name="Neumann-Schaal M."/>
            <person name="Mast Y."/>
            <person name="Chronakova A."/>
        </authorList>
    </citation>
    <scope>NUCLEOTIDE SEQUENCE [LARGE SCALE GENOMIC DNA]</scope>
    <source>
        <strain evidence="1 2">BCCO 10_0856</strain>
    </source>
</reference>
<accession>A0ABU4TBQ6</accession>
<dbReference type="InterPro" id="IPR004378">
    <property type="entry name" value="F420H2_quin_Rdtase"/>
</dbReference>
<dbReference type="RefSeq" id="WP_319970632.1">
    <property type="nucleotide sequence ID" value="NZ_JAXAVW010000036.1"/>
</dbReference>
<organism evidence="1 2">
    <name type="scientific">Lentzea miocenica</name>
    <dbReference type="NCBI Taxonomy" id="3095431"/>
    <lineage>
        <taxon>Bacteria</taxon>
        <taxon>Bacillati</taxon>
        <taxon>Actinomycetota</taxon>
        <taxon>Actinomycetes</taxon>
        <taxon>Pseudonocardiales</taxon>
        <taxon>Pseudonocardiaceae</taxon>
        <taxon>Lentzea</taxon>
    </lineage>
</organism>
<dbReference type="Pfam" id="PF04075">
    <property type="entry name" value="F420H2_quin_red"/>
    <property type="match status" value="1"/>
</dbReference>
<proteinExistence type="predicted"/>
<keyword evidence="2" id="KW-1185">Reference proteome</keyword>
<dbReference type="InterPro" id="IPR012349">
    <property type="entry name" value="Split_barrel_FMN-bd"/>
</dbReference>
<evidence type="ECO:0000313" key="1">
    <source>
        <dbReference type="EMBL" id="MDX8035612.1"/>
    </source>
</evidence>
<dbReference type="EMBL" id="JAXAVW010000036">
    <property type="protein sequence ID" value="MDX8035612.1"/>
    <property type="molecule type" value="Genomic_DNA"/>
</dbReference>
<gene>
    <name evidence="1" type="ORF">SK803_35880</name>
</gene>
<comment type="caution">
    <text evidence="1">The sequence shown here is derived from an EMBL/GenBank/DDBJ whole genome shotgun (WGS) entry which is preliminary data.</text>
</comment>
<dbReference type="Proteomes" id="UP001285521">
    <property type="component" value="Unassembled WGS sequence"/>
</dbReference>
<evidence type="ECO:0000313" key="2">
    <source>
        <dbReference type="Proteomes" id="UP001285521"/>
    </source>
</evidence>
<name>A0ABU4TBQ6_9PSEU</name>
<sequence length="145" mass="16180">MTHGNSRPSGFEQFANRLVGSLVKLGTGPRSMRSLSVRGRSSGKWYSTPVNVLDLDGTRYLLAPRGTTQWVRNLRAAGSGELRRGRFVETFKAVELPDEVKPVIIQAYLKRWHGQVKKFFPGMDASTPLDKLLARAGDYPVFELS</sequence>
<protein>
    <submittedName>
        <fullName evidence="1">Nitroreductase/quinone reductase family protein</fullName>
    </submittedName>
</protein>
<dbReference type="Gene3D" id="2.30.110.10">
    <property type="entry name" value="Electron Transport, Fmn-binding Protein, Chain A"/>
    <property type="match status" value="1"/>
</dbReference>